<feature type="signal peptide" evidence="8">
    <location>
        <begin position="1"/>
        <end position="24"/>
    </location>
</feature>
<reference evidence="11 12" key="1">
    <citation type="submission" date="2019-10" db="EMBL/GenBank/DDBJ databases">
        <title>Description of Paenibacillus humi sp. nov.</title>
        <authorList>
            <person name="Carlier A."/>
            <person name="Qi S."/>
        </authorList>
    </citation>
    <scope>NUCLEOTIDE SEQUENCE [LARGE SCALE GENOMIC DNA]</scope>
    <source>
        <strain evidence="11 12">LMG 31461</strain>
    </source>
</reference>
<dbReference type="Pfam" id="PF00144">
    <property type="entry name" value="Beta-lactamase"/>
    <property type="match status" value="1"/>
</dbReference>
<dbReference type="SMART" id="SM00382">
    <property type="entry name" value="AAA"/>
    <property type="match status" value="1"/>
</dbReference>
<organism evidence="11 12">
    <name type="scientific">Paenibacillus plantarum</name>
    <dbReference type="NCBI Taxonomy" id="2654975"/>
    <lineage>
        <taxon>Bacteria</taxon>
        <taxon>Bacillati</taxon>
        <taxon>Bacillota</taxon>
        <taxon>Bacilli</taxon>
        <taxon>Bacillales</taxon>
        <taxon>Paenibacillaceae</taxon>
        <taxon>Paenibacillus</taxon>
    </lineage>
</organism>
<feature type="transmembrane region" description="Helical" evidence="7">
    <location>
        <begin position="448"/>
        <end position="466"/>
    </location>
</feature>
<dbReference type="InterPro" id="IPR005898">
    <property type="entry name" value="Cyc_pep_transpt_SyrD/YojI"/>
</dbReference>
<dbReference type="NCBIfam" id="TIGR01194">
    <property type="entry name" value="cyc_pep_trnsptr"/>
    <property type="match status" value="1"/>
</dbReference>
<feature type="transmembrane region" description="Helical" evidence="7">
    <location>
        <begin position="550"/>
        <end position="568"/>
    </location>
</feature>
<dbReference type="SUPFAM" id="SSF56601">
    <property type="entry name" value="beta-lactamase/transpeptidase-like"/>
    <property type="match status" value="1"/>
</dbReference>
<comment type="caution">
    <text evidence="11">The sequence shown here is derived from an EMBL/GenBank/DDBJ whole genome shotgun (WGS) entry which is preliminary data.</text>
</comment>
<feature type="transmembrane region" description="Helical" evidence="7">
    <location>
        <begin position="652"/>
        <end position="671"/>
    </location>
</feature>
<dbReference type="SUPFAM" id="SSF90123">
    <property type="entry name" value="ABC transporter transmembrane region"/>
    <property type="match status" value="1"/>
</dbReference>
<feature type="transmembrane region" description="Helical" evidence="7">
    <location>
        <begin position="734"/>
        <end position="760"/>
    </location>
</feature>
<dbReference type="InterPro" id="IPR001466">
    <property type="entry name" value="Beta-lactam-related"/>
</dbReference>
<evidence type="ECO:0000256" key="6">
    <source>
        <dbReference type="ARBA" id="ARBA00023136"/>
    </source>
</evidence>
<feature type="transmembrane region" description="Helical" evidence="7">
    <location>
        <begin position="624"/>
        <end position="646"/>
    </location>
</feature>
<dbReference type="EMBL" id="WHNY01000009">
    <property type="protein sequence ID" value="NOU63261.1"/>
    <property type="molecule type" value="Genomic_DNA"/>
</dbReference>
<keyword evidence="2 7" id="KW-0812">Transmembrane</keyword>
<dbReference type="SUPFAM" id="SSF52540">
    <property type="entry name" value="P-loop containing nucleoside triphosphate hydrolases"/>
    <property type="match status" value="1"/>
</dbReference>
<dbReference type="Gene3D" id="3.40.50.300">
    <property type="entry name" value="P-loop containing nucleotide triphosphate hydrolases"/>
    <property type="match status" value="1"/>
</dbReference>
<feature type="chain" id="PRO_5045146368" evidence="8">
    <location>
        <begin position="25"/>
        <end position="1036"/>
    </location>
</feature>
<dbReference type="Pfam" id="PF00005">
    <property type="entry name" value="ABC_tran"/>
    <property type="match status" value="1"/>
</dbReference>
<dbReference type="InterPro" id="IPR003593">
    <property type="entry name" value="AAA+_ATPase"/>
</dbReference>
<evidence type="ECO:0000313" key="12">
    <source>
        <dbReference type="Proteomes" id="UP000653578"/>
    </source>
</evidence>
<feature type="domain" description="ABC transporter" evidence="9">
    <location>
        <begin position="829"/>
        <end position="1036"/>
    </location>
</feature>
<feature type="transmembrane region" description="Helical" evidence="7">
    <location>
        <begin position="486"/>
        <end position="506"/>
    </location>
</feature>
<comment type="subcellular location">
    <subcellularLocation>
        <location evidence="1">Cell membrane</location>
        <topology evidence="1">Multi-pass membrane protein</topology>
    </subcellularLocation>
</comment>
<evidence type="ECO:0000256" key="7">
    <source>
        <dbReference type="SAM" id="Phobius"/>
    </source>
</evidence>
<keyword evidence="12" id="KW-1185">Reference proteome</keyword>
<proteinExistence type="predicted"/>
<feature type="domain" description="ABC transmembrane type-1" evidence="10">
    <location>
        <begin position="517"/>
        <end position="795"/>
    </location>
</feature>
<dbReference type="Gene3D" id="1.20.1560.10">
    <property type="entry name" value="ABC transporter type 1, transmembrane domain"/>
    <property type="match status" value="1"/>
</dbReference>
<accession>A0ABX1X4U4</accession>
<dbReference type="InterPro" id="IPR050491">
    <property type="entry name" value="AmpC-like"/>
</dbReference>
<keyword evidence="3" id="KW-0547">Nucleotide-binding</keyword>
<dbReference type="Pfam" id="PF00664">
    <property type="entry name" value="ABC_membrane"/>
    <property type="match status" value="1"/>
</dbReference>
<feature type="transmembrane region" description="Helical" evidence="7">
    <location>
        <begin position="772"/>
        <end position="794"/>
    </location>
</feature>
<dbReference type="Gene3D" id="3.40.710.10">
    <property type="entry name" value="DD-peptidase/beta-lactamase superfamily"/>
    <property type="match status" value="1"/>
</dbReference>
<dbReference type="Proteomes" id="UP000653578">
    <property type="component" value="Unassembled WGS sequence"/>
</dbReference>
<dbReference type="PANTHER" id="PTHR46825">
    <property type="entry name" value="D-ALANYL-D-ALANINE-CARBOXYPEPTIDASE/ENDOPEPTIDASE AMPH"/>
    <property type="match status" value="1"/>
</dbReference>
<evidence type="ECO:0000259" key="10">
    <source>
        <dbReference type="PROSITE" id="PS50929"/>
    </source>
</evidence>
<keyword evidence="4" id="KW-0067">ATP-binding</keyword>
<feature type="transmembrane region" description="Helical" evidence="7">
    <location>
        <begin position="518"/>
        <end position="538"/>
    </location>
</feature>
<keyword evidence="6 7" id="KW-0472">Membrane</keyword>
<evidence type="ECO:0000256" key="3">
    <source>
        <dbReference type="ARBA" id="ARBA00022741"/>
    </source>
</evidence>
<dbReference type="PANTHER" id="PTHR46825:SF11">
    <property type="entry name" value="PENICILLIN-BINDING PROTEIN 4"/>
    <property type="match status" value="1"/>
</dbReference>
<gene>
    <name evidence="11" type="ORF">GC096_04280</name>
</gene>
<evidence type="ECO:0000256" key="5">
    <source>
        <dbReference type="ARBA" id="ARBA00022989"/>
    </source>
</evidence>
<name>A0ABX1X4U4_9BACL</name>
<evidence type="ECO:0000256" key="1">
    <source>
        <dbReference type="ARBA" id="ARBA00004651"/>
    </source>
</evidence>
<dbReference type="PROSITE" id="PS50929">
    <property type="entry name" value="ABC_TM1F"/>
    <property type="match status" value="1"/>
</dbReference>
<dbReference type="InterPro" id="IPR003439">
    <property type="entry name" value="ABC_transporter-like_ATP-bd"/>
</dbReference>
<dbReference type="PROSITE" id="PS50893">
    <property type="entry name" value="ABC_TRANSPORTER_2"/>
    <property type="match status" value="1"/>
</dbReference>
<evidence type="ECO:0000313" key="11">
    <source>
        <dbReference type="EMBL" id="NOU63261.1"/>
    </source>
</evidence>
<dbReference type="InterPro" id="IPR012338">
    <property type="entry name" value="Beta-lactam/transpept-like"/>
</dbReference>
<dbReference type="RefSeq" id="WP_171629065.1">
    <property type="nucleotide sequence ID" value="NZ_WHNY01000009.1"/>
</dbReference>
<evidence type="ECO:0000256" key="4">
    <source>
        <dbReference type="ARBA" id="ARBA00022840"/>
    </source>
</evidence>
<dbReference type="InterPro" id="IPR036640">
    <property type="entry name" value="ABC1_TM_sf"/>
</dbReference>
<feature type="transmembrane region" description="Helical" evidence="7">
    <location>
        <begin position="404"/>
        <end position="427"/>
    </location>
</feature>
<protein>
    <submittedName>
        <fullName evidence="11">Cyclic peptide export ABC transporter</fullName>
    </submittedName>
</protein>
<sequence length="1036" mass="117828">MKLLRSVVLLFVISLILVSNQVSAETISLADNSSKITDKEFLKIDKVIEKYMEKGKIPGLSVVVVQGDREIFTESYGYADVNSKRSVTLDTLFELGSNSKAFTGMAILKLAEEGSIDLNAPVQKYLPWLEMKYSGEYGSQYVDDYVDVTISQFLYHTSGIPFKTIGQIPESSREDALEQTVKTLINQELDFYPGTKFQYATLNYDVLGQVISEVTKMSYEEYIMKQIIEPLGLHHTQVDPRNQEELDNLATGYKYNYFQAREYDAPEYRGNLPAGYILTNAIDLAKWMKLQLGIKSENVSESYKKLFELSHLPDRSVAPMPDGSSYAAGWTIVQSGDGEWRHSGENPNFSSYITLRPGEQLGVGVLANISSSFTYAIGQDVMNILAGRKQIKNVSDSAQYYDKVAVLALIVSITMILSIVSLLVVCAHQIVKKQRRRVKTIKRICFESFYILIFLSGLGYCLYELPNLMFFDLPWSFVKVWAPSSIMPAVIAVFIAIFGFCLLFMMTGIYPKENEKSLFLVSVLSIVSGLGNALLIIIINETFARDIEKFQYALMLFFLMGLILYVVGQRLVRVRLLKITNQIVYEKRITLIKEIQEAPYEKIQRLEDGKIHAGLNNDTETMSVVANLIVTAFTSVVTLIVCFIYIGLINFYGFLLSFGIIVLAALCYFMVGKYANHIYEHTRDIQNAFFRYINDLIGGFKVLKINQKKQDEFGSDMVKKCEEYRDQKVKAALAFANVFVAGELLFTVVIGIVVFVFPVVFKDMESLQLRNYIFIFLYMTGPVNSVLSIIPELIRTNVSYKRINSLIQELSNHEKTSAEVVKSESSIHLKLENVSYSYANESGNQFKVGPIKCEFRSGEVTFITGGNGSGKTTLGHILTGLYHPISGNVYLNDIKITPEQLSQNYSAVFNDYYLFTKLYGIQYEEKANEIEKYLKILRIEDKVSINDGFFSTTQLSTGQRKRLALLLTYLEDRDIYFFDEWAADQEPVFREFFYNDLLQDLREKGKCIIVITHDDRYFDKADKIMEMELGQIKRAS</sequence>
<dbReference type="InterPro" id="IPR027417">
    <property type="entry name" value="P-loop_NTPase"/>
</dbReference>
<evidence type="ECO:0000256" key="8">
    <source>
        <dbReference type="SAM" id="SignalP"/>
    </source>
</evidence>
<evidence type="ECO:0000259" key="9">
    <source>
        <dbReference type="PROSITE" id="PS50893"/>
    </source>
</evidence>
<dbReference type="InterPro" id="IPR011527">
    <property type="entry name" value="ABC1_TM_dom"/>
</dbReference>
<keyword evidence="5 7" id="KW-1133">Transmembrane helix</keyword>
<evidence type="ECO:0000256" key="2">
    <source>
        <dbReference type="ARBA" id="ARBA00022692"/>
    </source>
</evidence>
<keyword evidence="8" id="KW-0732">Signal</keyword>